<keyword evidence="11 12" id="KW-0407">Ion channel</keyword>
<name>A0AAU9TLS6_EUPED</name>
<protein>
    <submittedName>
        <fullName evidence="14">Uncharacterized protein</fullName>
    </submittedName>
</protein>
<evidence type="ECO:0000256" key="3">
    <source>
        <dbReference type="ARBA" id="ARBA00022448"/>
    </source>
</evidence>
<feature type="transmembrane region" description="Helical" evidence="13">
    <location>
        <begin position="86"/>
        <end position="107"/>
    </location>
</feature>
<keyword evidence="3 12" id="KW-0813">Transport</keyword>
<evidence type="ECO:0000256" key="10">
    <source>
        <dbReference type="ARBA" id="ARBA00023201"/>
    </source>
</evidence>
<comment type="subcellular location">
    <subcellularLocation>
        <location evidence="1">Membrane</location>
        <topology evidence="1">Multi-pass membrane protein</topology>
    </subcellularLocation>
</comment>
<dbReference type="PANTHER" id="PTHR11690:SF288">
    <property type="entry name" value="AMILORIDE-SENSITIVE NA+ CHANNEL-RELATED"/>
    <property type="match status" value="1"/>
</dbReference>
<accession>A0AAU9TLS6</accession>
<feature type="transmembrane region" description="Helical" evidence="13">
    <location>
        <begin position="518"/>
        <end position="546"/>
    </location>
</feature>
<evidence type="ECO:0000256" key="9">
    <source>
        <dbReference type="ARBA" id="ARBA00023136"/>
    </source>
</evidence>
<evidence type="ECO:0000256" key="2">
    <source>
        <dbReference type="ARBA" id="ARBA00007193"/>
    </source>
</evidence>
<evidence type="ECO:0000256" key="1">
    <source>
        <dbReference type="ARBA" id="ARBA00004141"/>
    </source>
</evidence>
<keyword evidence="6 13" id="KW-1133">Transmembrane helix</keyword>
<proteinExistence type="inferred from homology"/>
<evidence type="ECO:0000256" key="5">
    <source>
        <dbReference type="ARBA" id="ARBA00022692"/>
    </source>
</evidence>
<dbReference type="Gene3D" id="2.60.470.10">
    <property type="entry name" value="Acid-sensing ion channels like domains"/>
    <property type="match status" value="1"/>
</dbReference>
<dbReference type="AlphaFoldDB" id="A0AAU9TLS6"/>
<sequence length="563" mass="65597">MKRKDHMTNTYLRDFYIKDFKYISPEVLRNKKNVSKSYGTSERRCTLFVKVWLREVLKGFKQFLCEGSLHGVKYMFEPSFSRKERVTWIIIMVISISICAMNIIQLFSKWTSTPFVNVIDSLPTPIWAVPFPSVVLCPHLHVKLSRANVSALNDTYSFFASLVCPQMDVTKFERKERLSIAENQLLQEFILKVSPKCSDLVKICHWRSGYDTAYYRNDCCEKLLKPIFTEYGLCYTFNSLPLNGMTNETISWQKSFNHVSSSDPLEWDLDSGYPKVFPPKLGTLPFRVMASGEVNGLSIELYLNTSEHQYECDGNNVGFNVLISSPTDHVYTSNILRLPMDRMTTIEVSPITYKTDSPLRALSPEQRQCFFQNERQLQYYEYYTDSNCKLDLRIRETIKHCRCVLYNWPRKYVWIPICSTALDFECVAQVKVQVGEELIYAYYADSEEQRQPHESAVSCYPACNDILYSTQVYYSDLIRDHNGRKIEKDKTGEKTHINVHFYDDMFLGQHRHAQYDDYYFAGAIGGLLSLFLGFSIISVAELIYFVMLKPIHIAFKDTYIINR</sequence>
<dbReference type="InterPro" id="IPR001873">
    <property type="entry name" value="ENaC"/>
</dbReference>
<keyword evidence="15" id="KW-1185">Reference proteome</keyword>
<evidence type="ECO:0000256" key="7">
    <source>
        <dbReference type="ARBA" id="ARBA00023053"/>
    </source>
</evidence>
<evidence type="ECO:0000256" key="12">
    <source>
        <dbReference type="RuleBase" id="RU000679"/>
    </source>
</evidence>
<evidence type="ECO:0000313" key="14">
    <source>
        <dbReference type="EMBL" id="CAH2087913.1"/>
    </source>
</evidence>
<keyword evidence="9 13" id="KW-0472">Membrane</keyword>
<dbReference type="PANTHER" id="PTHR11690">
    <property type="entry name" value="AMILORIDE-SENSITIVE SODIUM CHANNEL-RELATED"/>
    <property type="match status" value="1"/>
</dbReference>
<keyword evidence="4 12" id="KW-0894">Sodium channel</keyword>
<evidence type="ECO:0000256" key="6">
    <source>
        <dbReference type="ARBA" id="ARBA00022989"/>
    </source>
</evidence>
<evidence type="ECO:0000256" key="4">
    <source>
        <dbReference type="ARBA" id="ARBA00022461"/>
    </source>
</evidence>
<keyword evidence="7" id="KW-0915">Sodium</keyword>
<keyword evidence="8 12" id="KW-0406">Ion transport</keyword>
<evidence type="ECO:0000256" key="13">
    <source>
        <dbReference type="SAM" id="Phobius"/>
    </source>
</evidence>
<evidence type="ECO:0000313" key="15">
    <source>
        <dbReference type="Proteomes" id="UP001153954"/>
    </source>
</evidence>
<dbReference type="PRINTS" id="PR01078">
    <property type="entry name" value="AMINACHANNEL"/>
</dbReference>
<evidence type="ECO:0000256" key="11">
    <source>
        <dbReference type="ARBA" id="ARBA00023303"/>
    </source>
</evidence>
<dbReference type="Proteomes" id="UP001153954">
    <property type="component" value="Unassembled WGS sequence"/>
</dbReference>
<comment type="caution">
    <text evidence="14">The sequence shown here is derived from an EMBL/GenBank/DDBJ whole genome shotgun (WGS) entry which is preliminary data.</text>
</comment>
<keyword evidence="5 12" id="KW-0812">Transmembrane</keyword>
<dbReference type="GO" id="GO:0005886">
    <property type="term" value="C:plasma membrane"/>
    <property type="evidence" value="ECO:0007669"/>
    <property type="project" value="TreeGrafter"/>
</dbReference>
<dbReference type="Gene3D" id="1.10.287.770">
    <property type="entry name" value="YojJ-like"/>
    <property type="match status" value="1"/>
</dbReference>
<dbReference type="EMBL" id="CAKOGL010000007">
    <property type="protein sequence ID" value="CAH2087913.1"/>
    <property type="molecule type" value="Genomic_DNA"/>
</dbReference>
<gene>
    <name evidence="14" type="ORF">EEDITHA_LOCUS4121</name>
</gene>
<dbReference type="GO" id="GO:0015280">
    <property type="term" value="F:ligand-gated sodium channel activity"/>
    <property type="evidence" value="ECO:0007669"/>
    <property type="project" value="TreeGrafter"/>
</dbReference>
<reference evidence="14" key="1">
    <citation type="submission" date="2022-03" db="EMBL/GenBank/DDBJ databases">
        <authorList>
            <person name="Tunstrom K."/>
        </authorList>
    </citation>
    <scope>NUCLEOTIDE SEQUENCE</scope>
</reference>
<dbReference type="Pfam" id="PF00858">
    <property type="entry name" value="ASC"/>
    <property type="match status" value="1"/>
</dbReference>
<comment type="similarity">
    <text evidence="2 12">Belongs to the amiloride-sensitive sodium channel (TC 1.A.6) family.</text>
</comment>
<organism evidence="14 15">
    <name type="scientific">Euphydryas editha</name>
    <name type="common">Edith's checkerspot</name>
    <dbReference type="NCBI Taxonomy" id="104508"/>
    <lineage>
        <taxon>Eukaryota</taxon>
        <taxon>Metazoa</taxon>
        <taxon>Ecdysozoa</taxon>
        <taxon>Arthropoda</taxon>
        <taxon>Hexapoda</taxon>
        <taxon>Insecta</taxon>
        <taxon>Pterygota</taxon>
        <taxon>Neoptera</taxon>
        <taxon>Endopterygota</taxon>
        <taxon>Lepidoptera</taxon>
        <taxon>Glossata</taxon>
        <taxon>Ditrysia</taxon>
        <taxon>Papilionoidea</taxon>
        <taxon>Nymphalidae</taxon>
        <taxon>Nymphalinae</taxon>
        <taxon>Euphydryas</taxon>
    </lineage>
</organism>
<evidence type="ECO:0000256" key="8">
    <source>
        <dbReference type="ARBA" id="ARBA00023065"/>
    </source>
</evidence>
<keyword evidence="10 12" id="KW-0739">Sodium transport</keyword>